<organism evidence="1 2">
    <name type="scientific">Ambrosiozyma monospora</name>
    <name type="common">Yeast</name>
    <name type="synonym">Endomycopsis monosporus</name>
    <dbReference type="NCBI Taxonomy" id="43982"/>
    <lineage>
        <taxon>Eukaryota</taxon>
        <taxon>Fungi</taxon>
        <taxon>Dikarya</taxon>
        <taxon>Ascomycota</taxon>
        <taxon>Saccharomycotina</taxon>
        <taxon>Pichiomycetes</taxon>
        <taxon>Pichiales</taxon>
        <taxon>Pichiaceae</taxon>
        <taxon>Ambrosiozyma</taxon>
    </lineage>
</organism>
<keyword evidence="2" id="KW-1185">Reference proteome</keyword>
<comment type="caution">
    <text evidence="1">The sequence shown here is derived from an EMBL/GenBank/DDBJ whole genome shotgun (WGS) entry which is preliminary data.</text>
</comment>
<evidence type="ECO:0000313" key="1">
    <source>
        <dbReference type="EMBL" id="GMF03749.1"/>
    </source>
</evidence>
<proteinExistence type="predicted"/>
<protein>
    <submittedName>
        <fullName evidence="1">Unnamed protein product</fullName>
    </submittedName>
</protein>
<dbReference type="EMBL" id="BSXS01013228">
    <property type="protein sequence ID" value="GMF03749.1"/>
    <property type="molecule type" value="Genomic_DNA"/>
</dbReference>
<dbReference type="Proteomes" id="UP001165064">
    <property type="component" value="Unassembled WGS sequence"/>
</dbReference>
<reference evidence="1" key="1">
    <citation type="submission" date="2023-04" db="EMBL/GenBank/DDBJ databases">
        <title>Ambrosiozyma monospora NBRC 10751.</title>
        <authorList>
            <person name="Ichikawa N."/>
            <person name="Sato H."/>
            <person name="Tonouchi N."/>
        </authorList>
    </citation>
    <scope>NUCLEOTIDE SEQUENCE</scope>
    <source>
        <strain evidence="1">NBRC 10751</strain>
    </source>
</reference>
<sequence>MNRQLQPNLQSGNQQQLPLQQQQPPQPYYQIPNTGNQSLGQLAAAAAIANSSNNTDANLQNLPILPPNISGGLIPEFVDENWLPSFDTSNIPVSQMQNEDNRSPNDVFFDLINSTDFGYYN</sequence>
<accession>A0ACB5U758</accession>
<name>A0ACB5U758_AMBMO</name>
<evidence type="ECO:0000313" key="2">
    <source>
        <dbReference type="Proteomes" id="UP001165064"/>
    </source>
</evidence>
<gene>
    <name evidence="1" type="ORF">Amon02_001189700</name>
</gene>